<name>A0ABQ0SU38_9BACL</name>
<evidence type="ECO:0008006" key="4">
    <source>
        <dbReference type="Google" id="ProtNLM"/>
    </source>
</evidence>
<keyword evidence="1" id="KW-0812">Transmembrane</keyword>
<feature type="transmembrane region" description="Helical" evidence="1">
    <location>
        <begin position="46"/>
        <end position="64"/>
    </location>
</feature>
<accession>A0ABQ0SU38</accession>
<keyword evidence="1" id="KW-1133">Transmembrane helix</keyword>
<dbReference type="PROSITE" id="PS51257">
    <property type="entry name" value="PROKAR_LIPOPROTEIN"/>
    <property type="match status" value="1"/>
</dbReference>
<feature type="transmembrane region" description="Helical" evidence="1">
    <location>
        <begin position="12"/>
        <end position="34"/>
    </location>
</feature>
<evidence type="ECO:0000313" key="2">
    <source>
        <dbReference type="EMBL" id="GED27390.1"/>
    </source>
</evidence>
<proteinExistence type="predicted"/>
<dbReference type="Pfam" id="PF11391">
    <property type="entry name" value="DUF2798"/>
    <property type="match status" value="1"/>
</dbReference>
<sequence>MMRVKIPKKYEAIVFTFLMALGMSCILSFFMMLVNFGFNSMLLERWLKAWPMAFSLAFPAAYFWPKAIRRLMKKITFVESK</sequence>
<comment type="caution">
    <text evidence="2">The sequence shown here is derived from an EMBL/GenBank/DDBJ whole genome shotgun (WGS) entry which is preliminary data.</text>
</comment>
<evidence type="ECO:0000256" key="1">
    <source>
        <dbReference type="SAM" id="Phobius"/>
    </source>
</evidence>
<reference evidence="2 3" key="1">
    <citation type="submission" date="2019-06" db="EMBL/GenBank/DDBJ databases">
        <title>Whole genome shotgun sequence of Brevibacillus agri NBRC 15538.</title>
        <authorList>
            <person name="Hosoyama A."/>
            <person name="Uohara A."/>
            <person name="Ohji S."/>
            <person name="Ichikawa N."/>
        </authorList>
    </citation>
    <scope>NUCLEOTIDE SEQUENCE [LARGE SCALE GENOMIC DNA]</scope>
    <source>
        <strain evidence="2 3">NBRC 15538</strain>
    </source>
</reference>
<keyword evidence="3" id="KW-1185">Reference proteome</keyword>
<gene>
    <name evidence="2" type="ORF">BAG01nite_34920</name>
</gene>
<protein>
    <recommendedName>
        <fullName evidence="4">DUF2798 domain-containing protein</fullName>
    </recommendedName>
</protein>
<dbReference type="EMBL" id="BJOD01000040">
    <property type="protein sequence ID" value="GED27390.1"/>
    <property type="molecule type" value="Genomic_DNA"/>
</dbReference>
<evidence type="ECO:0000313" key="3">
    <source>
        <dbReference type="Proteomes" id="UP000317180"/>
    </source>
</evidence>
<organism evidence="2 3">
    <name type="scientific">Brevibacillus agri</name>
    <dbReference type="NCBI Taxonomy" id="51101"/>
    <lineage>
        <taxon>Bacteria</taxon>
        <taxon>Bacillati</taxon>
        <taxon>Bacillota</taxon>
        <taxon>Bacilli</taxon>
        <taxon>Bacillales</taxon>
        <taxon>Paenibacillaceae</taxon>
        <taxon>Brevibacillus</taxon>
    </lineage>
</organism>
<keyword evidence="1" id="KW-0472">Membrane</keyword>
<dbReference type="InterPro" id="IPR021529">
    <property type="entry name" value="DUF2798"/>
</dbReference>
<dbReference type="Proteomes" id="UP000317180">
    <property type="component" value="Unassembled WGS sequence"/>
</dbReference>